<name>A0A699XL37_TANCI</name>
<reference evidence="2" key="1">
    <citation type="journal article" date="2019" name="Sci. Rep.">
        <title>Draft genome of Tanacetum cinerariifolium, the natural source of mosquito coil.</title>
        <authorList>
            <person name="Yamashiro T."/>
            <person name="Shiraishi A."/>
            <person name="Satake H."/>
            <person name="Nakayama K."/>
        </authorList>
    </citation>
    <scope>NUCLEOTIDE SEQUENCE</scope>
</reference>
<proteinExistence type="predicted"/>
<gene>
    <name evidence="2" type="ORF">Tci_932356</name>
</gene>
<sequence>KERIRLGGGADDNIGEGGDSIGGSGGKVICGGGEDQGDNGDA</sequence>
<accession>A0A699XL37</accession>
<dbReference type="EMBL" id="BKCJ011877062">
    <property type="protein sequence ID" value="GFD60387.1"/>
    <property type="molecule type" value="Genomic_DNA"/>
</dbReference>
<organism evidence="2">
    <name type="scientific">Tanacetum cinerariifolium</name>
    <name type="common">Dalmatian daisy</name>
    <name type="synonym">Chrysanthemum cinerariifolium</name>
    <dbReference type="NCBI Taxonomy" id="118510"/>
    <lineage>
        <taxon>Eukaryota</taxon>
        <taxon>Viridiplantae</taxon>
        <taxon>Streptophyta</taxon>
        <taxon>Embryophyta</taxon>
        <taxon>Tracheophyta</taxon>
        <taxon>Spermatophyta</taxon>
        <taxon>Magnoliopsida</taxon>
        <taxon>eudicotyledons</taxon>
        <taxon>Gunneridae</taxon>
        <taxon>Pentapetalae</taxon>
        <taxon>asterids</taxon>
        <taxon>campanulids</taxon>
        <taxon>Asterales</taxon>
        <taxon>Asteraceae</taxon>
        <taxon>Asteroideae</taxon>
        <taxon>Anthemideae</taxon>
        <taxon>Anthemidinae</taxon>
        <taxon>Tanacetum</taxon>
    </lineage>
</organism>
<protein>
    <submittedName>
        <fullName evidence="2">Uncharacterized protein</fullName>
    </submittedName>
</protein>
<feature type="non-terminal residue" evidence="2">
    <location>
        <position position="42"/>
    </location>
</feature>
<feature type="non-terminal residue" evidence="2">
    <location>
        <position position="1"/>
    </location>
</feature>
<feature type="compositionally biased region" description="Gly residues" evidence="1">
    <location>
        <begin position="1"/>
        <end position="34"/>
    </location>
</feature>
<feature type="region of interest" description="Disordered" evidence="1">
    <location>
        <begin position="1"/>
        <end position="42"/>
    </location>
</feature>
<comment type="caution">
    <text evidence="2">The sequence shown here is derived from an EMBL/GenBank/DDBJ whole genome shotgun (WGS) entry which is preliminary data.</text>
</comment>
<evidence type="ECO:0000313" key="2">
    <source>
        <dbReference type="EMBL" id="GFD60387.1"/>
    </source>
</evidence>
<dbReference type="AlphaFoldDB" id="A0A699XL37"/>
<evidence type="ECO:0000256" key="1">
    <source>
        <dbReference type="SAM" id="MobiDB-lite"/>
    </source>
</evidence>